<dbReference type="InterPro" id="IPR020574">
    <property type="entry name" value="Ribosomal_uS9_CS"/>
</dbReference>
<dbReference type="NCBIfam" id="NF001749">
    <property type="entry name" value="PRK00474.1"/>
    <property type="match status" value="1"/>
</dbReference>
<dbReference type="HAMAP" id="MF_00532_A">
    <property type="entry name" value="Ribosomal_uS9_A"/>
    <property type="match status" value="1"/>
</dbReference>
<evidence type="ECO:0000256" key="4">
    <source>
        <dbReference type="SAM" id="MobiDB-lite"/>
    </source>
</evidence>
<sequence>MKIINTSGKKKAATARATLKEGKGIVRINKVPLDIHEPRLARLKIQEPVEIAGDLLKGMNIDVVVSGGGIMGQTDAVRTAIAKGIVEWTGDTALKEAYSEYDRNLLVSDHRQKERKKFGGPGARSKYQKSYR</sequence>
<evidence type="ECO:0000256" key="3">
    <source>
        <dbReference type="ARBA" id="ARBA00023274"/>
    </source>
</evidence>
<keyword evidence="2 5" id="KW-0689">Ribosomal protein</keyword>
<dbReference type="EMBL" id="LNQE01001480">
    <property type="protein sequence ID" value="KUG16813.1"/>
    <property type="molecule type" value="Genomic_DNA"/>
</dbReference>
<feature type="region of interest" description="Disordered" evidence="4">
    <location>
        <begin position="110"/>
        <end position="132"/>
    </location>
</feature>
<dbReference type="InterPro" id="IPR019958">
    <property type="entry name" value="Ribosomal_uS9_archaeal"/>
</dbReference>
<comment type="caution">
    <text evidence="5">The sequence shown here is derived from an EMBL/GenBank/DDBJ whole genome shotgun (WGS) entry which is preliminary data.</text>
</comment>
<dbReference type="PANTHER" id="PTHR21569">
    <property type="entry name" value="RIBOSOMAL PROTEIN S9"/>
    <property type="match status" value="1"/>
</dbReference>
<dbReference type="GO" id="GO:0003723">
    <property type="term" value="F:RNA binding"/>
    <property type="evidence" value="ECO:0007669"/>
    <property type="project" value="TreeGrafter"/>
</dbReference>
<dbReference type="PANTHER" id="PTHR21569:SF16">
    <property type="entry name" value="RIBOSOMAL PROTEIN S16"/>
    <property type="match status" value="1"/>
</dbReference>
<evidence type="ECO:0000313" key="5">
    <source>
        <dbReference type="EMBL" id="KUG16813.1"/>
    </source>
</evidence>
<organism evidence="5">
    <name type="scientific">hydrocarbon metagenome</name>
    <dbReference type="NCBI Taxonomy" id="938273"/>
    <lineage>
        <taxon>unclassified sequences</taxon>
        <taxon>metagenomes</taxon>
        <taxon>ecological metagenomes</taxon>
    </lineage>
</organism>
<name>A0A0W8F7G7_9ZZZZ</name>
<dbReference type="Gene3D" id="3.30.230.10">
    <property type="match status" value="1"/>
</dbReference>
<proteinExistence type="inferred from homology"/>
<gene>
    <name evidence="5" type="ORF">ASZ90_013552</name>
</gene>
<dbReference type="InterPro" id="IPR020568">
    <property type="entry name" value="Ribosomal_Su5_D2-typ_SF"/>
</dbReference>
<dbReference type="InterPro" id="IPR014721">
    <property type="entry name" value="Ribsml_uS5_D2-typ_fold_subgr"/>
</dbReference>
<dbReference type="AlphaFoldDB" id="A0A0W8F7G7"/>
<dbReference type="GO" id="GO:0000462">
    <property type="term" value="P:maturation of SSU-rRNA from tricistronic rRNA transcript (SSU-rRNA, 5.8S rRNA, LSU-rRNA)"/>
    <property type="evidence" value="ECO:0007669"/>
    <property type="project" value="TreeGrafter"/>
</dbReference>
<keyword evidence="3" id="KW-0687">Ribonucleoprotein</keyword>
<dbReference type="GO" id="GO:0003735">
    <property type="term" value="F:structural constituent of ribosome"/>
    <property type="evidence" value="ECO:0007669"/>
    <property type="project" value="InterPro"/>
</dbReference>
<protein>
    <submittedName>
        <fullName evidence="5">Ssu ribosomal protein s16e (S9p)</fullName>
    </submittedName>
</protein>
<comment type="similarity">
    <text evidence="1">Belongs to the universal ribosomal protein uS9 family.</text>
</comment>
<dbReference type="NCBIfam" id="TIGR03627">
    <property type="entry name" value="uS9_arch"/>
    <property type="match status" value="1"/>
</dbReference>
<accession>A0A0W8F7G7</accession>
<evidence type="ECO:0000256" key="2">
    <source>
        <dbReference type="ARBA" id="ARBA00022980"/>
    </source>
</evidence>
<dbReference type="SUPFAM" id="SSF54211">
    <property type="entry name" value="Ribosomal protein S5 domain 2-like"/>
    <property type="match status" value="1"/>
</dbReference>
<dbReference type="PROSITE" id="PS00360">
    <property type="entry name" value="RIBOSOMAL_S9"/>
    <property type="match status" value="1"/>
</dbReference>
<reference evidence="5" key="1">
    <citation type="journal article" date="2015" name="Proc. Natl. Acad. Sci. U.S.A.">
        <title>Networks of energetic and metabolic interactions define dynamics in microbial communities.</title>
        <authorList>
            <person name="Embree M."/>
            <person name="Liu J.K."/>
            <person name="Al-Bassam M.M."/>
            <person name="Zengler K."/>
        </authorList>
    </citation>
    <scope>NUCLEOTIDE SEQUENCE</scope>
</reference>
<dbReference type="GO" id="GO:0022627">
    <property type="term" value="C:cytosolic small ribosomal subunit"/>
    <property type="evidence" value="ECO:0007669"/>
    <property type="project" value="TreeGrafter"/>
</dbReference>
<dbReference type="Pfam" id="PF00380">
    <property type="entry name" value="Ribosomal_S9"/>
    <property type="match status" value="1"/>
</dbReference>
<dbReference type="GO" id="GO:0006412">
    <property type="term" value="P:translation"/>
    <property type="evidence" value="ECO:0007669"/>
    <property type="project" value="InterPro"/>
</dbReference>
<dbReference type="InterPro" id="IPR000754">
    <property type="entry name" value="Ribosomal_uS9"/>
</dbReference>
<evidence type="ECO:0000256" key="1">
    <source>
        <dbReference type="ARBA" id="ARBA00005251"/>
    </source>
</evidence>